<dbReference type="AlphaFoldDB" id="A0A1K9Z6G3"/>
<dbReference type="RefSeq" id="WP_075496984.1">
    <property type="nucleotide sequence ID" value="NZ_CAWRBC010000096.1"/>
</dbReference>
<dbReference type="EMBL" id="FPLD01000036">
    <property type="protein sequence ID" value="SGY89479.1"/>
    <property type="molecule type" value="Genomic_DNA"/>
</dbReference>
<gene>
    <name evidence="1" type="ORF">NVI5450_0998</name>
</gene>
<dbReference type="Proteomes" id="UP000183794">
    <property type="component" value="Unassembled WGS sequence"/>
</dbReference>
<evidence type="ECO:0000313" key="2">
    <source>
        <dbReference type="Proteomes" id="UP000183794"/>
    </source>
</evidence>
<reference evidence="1 2" key="1">
    <citation type="submission" date="2016-11" db="EMBL/GenBank/DDBJ databases">
        <authorList>
            <person name="Jaros S."/>
            <person name="Januszkiewicz K."/>
            <person name="Wedrychowicz H."/>
        </authorList>
    </citation>
    <scope>NUCLEOTIDE SEQUENCE [LARGE SCALE GENOMIC DNA]</scope>
    <source>
        <strain evidence="1">NVI 5450</strain>
    </source>
</reference>
<dbReference type="OrthoDB" id="6398989at2"/>
<name>A0A1K9Z6G3_9GAMM</name>
<organism evidence="1 2">
    <name type="scientific">Moritella viscosa</name>
    <dbReference type="NCBI Taxonomy" id="80854"/>
    <lineage>
        <taxon>Bacteria</taxon>
        <taxon>Pseudomonadati</taxon>
        <taxon>Pseudomonadota</taxon>
        <taxon>Gammaproteobacteria</taxon>
        <taxon>Alteromonadales</taxon>
        <taxon>Moritellaceae</taxon>
        <taxon>Moritella</taxon>
    </lineage>
</organism>
<proteinExistence type="predicted"/>
<evidence type="ECO:0000313" key="1">
    <source>
        <dbReference type="EMBL" id="SGY89479.1"/>
    </source>
</evidence>
<accession>A0A1K9Z6G3</accession>
<protein>
    <submittedName>
        <fullName evidence="1">Uncharacterized protein</fullName>
    </submittedName>
</protein>
<sequence length="173" mass="19906">MEQTINLTQPQTEAIATMYTMLASSFPSFNYDYDSAQFNIWKLTFSKYAPEAVIKVAEQIPTLRRSNGLPYDFPPSLPVVADMIMRESVVLMGHSDHDKAYERLFKFKRKSPAERAATGDNFVYTLYRQLNNYMAMDADKFRPIFTREYLKLADGVTKGTMMLEEIPLAIESK</sequence>